<protein>
    <recommendedName>
        <fullName evidence="4">DUF4374 domain-containing protein</fullName>
    </recommendedName>
</protein>
<reference evidence="2 3" key="1">
    <citation type="submission" date="2024-03" db="EMBL/GenBank/DDBJ databases">
        <title>Human intestinal bacterial collection.</title>
        <authorList>
            <person name="Pauvert C."/>
            <person name="Hitch T.C.A."/>
            <person name="Clavel T."/>
        </authorList>
    </citation>
    <scope>NUCLEOTIDE SEQUENCE [LARGE SCALE GENOMIC DNA]</scope>
    <source>
        <strain evidence="2 3">CLA-KB-H122</strain>
    </source>
</reference>
<proteinExistence type="predicted"/>
<dbReference type="RefSeq" id="WP_349093799.1">
    <property type="nucleotide sequence ID" value="NZ_JBBMFL010000003.1"/>
</dbReference>
<feature type="chain" id="PRO_5045099438" description="DUF4374 domain-containing protein" evidence="1">
    <location>
        <begin position="19"/>
        <end position="479"/>
    </location>
</feature>
<feature type="signal peptide" evidence="1">
    <location>
        <begin position="1"/>
        <end position="18"/>
    </location>
</feature>
<keyword evidence="1" id="KW-0732">Signal</keyword>
<keyword evidence="3" id="KW-1185">Reference proteome</keyword>
<accession>A0ABV1GUN5</accession>
<comment type="caution">
    <text evidence="2">The sequence shown here is derived from an EMBL/GenBank/DDBJ whole genome shotgun (WGS) entry which is preliminary data.</text>
</comment>
<dbReference type="EMBL" id="JBBMFL010000003">
    <property type="protein sequence ID" value="MEQ2544015.1"/>
    <property type="molecule type" value="Genomic_DNA"/>
</dbReference>
<evidence type="ECO:0000313" key="2">
    <source>
        <dbReference type="EMBL" id="MEQ2544015.1"/>
    </source>
</evidence>
<dbReference type="Proteomes" id="UP001460202">
    <property type="component" value="Unassembled WGS sequence"/>
</dbReference>
<evidence type="ECO:0000256" key="1">
    <source>
        <dbReference type="SAM" id="SignalP"/>
    </source>
</evidence>
<gene>
    <name evidence="2" type="ORF">WMO46_03495</name>
</gene>
<sequence>MKTGFSMILPLIAWFASACNENVDEGTVWDNPNFVRITVTSEPMKTTDGNSQISWSRRDSLLVFDENNAGFKLGTTDNGTKAIFYSHKWGGNRPQYAVFSTGSDDITCTSNGILRVVLDNVQRVRTVNSYAENAIISAGKINGNKTAYKINPMKNLSGLIKVAMSDSTAKSITIEAIGGEFMTGYVDVDYARLESADETFWTATPGKSQSSSVTIVPVSGSDAETLDGCLKTGSYYISVLPQFYAKGLRITVDYGDGNTLVRTLGETDGIIVPRSDFNAFDGTLDDTLPDVIMIELSFYNENDENPLGAFVPVADQNVDGEEYSYTYNYMLDGAPVSKDFIFTISKGKNSATYQHYKASGLDHNVLLFGAKNNAWIKLPGIPGRYLKSVSMSHGNTTAKRFRVQENPQSPVGKYFSSPLLKAPSLTAPVTETVSFPTTATQDAQIINTIEGKSYTMEFTEGASLRVFDITVVYSKTLGD</sequence>
<evidence type="ECO:0000313" key="3">
    <source>
        <dbReference type="Proteomes" id="UP001460202"/>
    </source>
</evidence>
<dbReference type="PROSITE" id="PS51257">
    <property type="entry name" value="PROKAR_LIPOPROTEIN"/>
    <property type="match status" value="1"/>
</dbReference>
<name>A0ABV1GUN5_9BACT</name>
<organism evidence="2 3">
    <name type="scientific">Alistipes intestinihominis</name>
    <dbReference type="NCBI Taxonomy" id="3133172"/>
    <lineage>
        <taxon>Bacteria</taxon>
        <taxon>Pseudomonadati</taxon>
        <taxon>Bacteroidota</taxon>
        <taxon>Bacteroidia</taxon>
        <taxon>Bacteroidales</taxon>
        <taxon>Rikenellaceae</taxon>
        <taxon>Alistipes</taxon>
    </lineage>
</organism>
<evidence type="ECO:0008006" key="4">
    <source>
        <dbReference type="Google" id="ProtNLM"/>
    </source>
</evidence>